<reference evidence="9" key="4">
    <citation type="submission" date="2025-08" db="UniProtKB">
        <authorList>
            <consortium name="Ensembl"/>
        </authorList>
    </citation>
    <scope>IDENTIFICATION</scope>
</reference>
<dbReference type="InterPro" id="IPR013279">
    <property type="entry name" value="Apop_reg_BclX"/>
</dbReference>
<dbReference type="PROSITE" id="PS01258">
    <property type="entry name" value="BH2"/>
    <property type="match status" value="1"/>
</dbReference>
<organism evidence="9 10">
    <name type="scientific">Callorhinchus milii</name>
    <name type="common">Ghost shark</name>
    <dbReference type="NCBI Taxonomy" id="7868"/>
    <lineage>
        <taxon>Eukaryota</taxon>
        <taxon>Metazoa</taxon>
        <taxon>Chordata</taxon>
        <taxon>Craniata</taxon>
        <taxon>Vertebrata</taxon>
        <taxon>Chondrichthyes</taxon>
        <taxon>Holocephali</taxon>
        <taxon>Chimaeriformes</taxon>
        <taxon>Callorhinchidae</taxon>
        <taxon>Callorhinchus</taxon>
    </lineage>
</organism>
<evidence type="ECO:0000256" key="7">
    <source>
        <dbReference type="SAM" id="Phobius"/>
    </source>
</evidence>
<dbReference type="SMART" id="SM00265">
    <property type="entry name" value="BH4"/>
    <property type="match status" value="1"/>
</dbReference>
<dbReference type="InterPro" id="IPR020726">
    <property type="entry name" value="Bcl2_BH2_motif_CS"/>
</dbReference>
<dbReference type="FunCoup" id="A0A4W3JU32">
    <property type="interactions" value="314"/>
</dbReference>
<dbReference type="GO" id="GO:0097192">
    <property type="term" value="P:extrinsic apoptotic signaling pathway in absence of ligand"/>
    <property type="evidence" value="ECO:0007669"/>
    <property type="project" value="TreeGrafter"/>
</dbReference>
<keyword evidence="10" id="KW-1185">Reference proteome</keyword>
<evidence type="ECO:0000259" key="8">
    <source>
        <dbReference type="PROSITE" id="PS50063"/>
    </source>
</evidence>
<reference evidence="10" key="2">
    <citation type="journal article" date="2007" name="PLoS Biol.">
        <title>Survey sequencing and comparative analysis of the elephant shark (Callorhinchus milii) genome.</title>
        <authorList>
            <person name="Venkatesh B."/>
            <person name="Kirkness E.F."/>
            <person name="Loh Y.H."/>
            <person name="Halpern A.L."/>
            <person name="Lee A.P."/>
            <person name="Johnson J."/>
            <person name="Dandona N."/>
            <person name="Viswanathan L.D."/>
            <person name="Tay A."/>
            <person name="Venter J.C."/>
            <person name="Strausberg R.L."/>
            <person name="Brenner S."/>
        </authorList>
    </citation>
    <scope>NUCLEOTIDE SEQUENCE [LARGE SCALE GENOMIC DNA]</scope>
</reference>
<dbReference type="GeneID" id="103186250"/>
<comment type="subcellular location">
    <subcellularLocation>
        <location evidence="1">Membrane</location>
    </subcellularLocation>
</comment>
<dbReference type="SMART" id="SM00337">
    <property type="entry name" value="BCL"/>
    <property type="match status" value="1"/>
</dbReference>
<reference evidence="9" key="5">
    <citation type="submission" date="2025-09" db="UniProtKB">
        <authorList>
            <consortium name="Ensembl"/>
        </authorList>
    </citation>
    <scope>IDENTIFICATION</scope>
</reference>
<dbReference type="PROSITE" id="PS01080">
    <property type="entry name" value="BH1"/>
    <property type="match status" value="1"/>
</dbReference>
<dbReference type="Gene3D" id="1.10.437.10">
    <property type="entry name" value="Blc2-like"/>
    <property type="match status" value="1"/>
</dbReference>
<evidence type="ECO:0000313" key="10">
    <source>
        <dbReference type="Proteomes" id="UP000314986"/>
    </source>
</evidence>
<dbReference type="SUPFAM" id="SSF56854">
    <property type="entry name" value="Bcl-2 inhibitors of programmed cell death"/>
    <property type="match status" value="1"/>
</dbReference>
<feature type="compositionally biased region" description="Low complexity" evidence="6">
    <location>
        <begin position="27"/>
        <end position="40"/>
    </location>
</feature>
<dbReference type="InterPro" id="IPR026298">
    <property type="entry name" value="Bcl-2_fam"/>
</dbReference>
<evidence type="ECO:0000256" key="1">
    <source>
        <dbReference type="ARBA" id="ARBA00004370"/>
    </source>
</evidence>
<dbReference type="Ensembl" id="ENSCMIT00000035992.1">
    <property type="protein sequence ID" value="ENSCMIP00000035465.1"/>
    <property type="gene ID" value="ENSCMIG00000015008.1"/>
</dbReference>
<dbReference type="STRING" id="7868.ENSCMIP00000035465"/>
<dbReference type="InParanoid" id="A0A4W3JU32"/>
<reference evidence="10" key="1">
    <citation type="journal article" date="2006" name="Science">
        <title>Ancient noncoding elements conserved in the human genome.</title>
        <authorList>
            <person name="Venkatesh B."/>
            <person name="Kirkness E.F."/>
            <person name="Loh Y.H."/>
            <person name="Halpern A.L."/>
            <person name="Lee A.P."/>
            <person name="Johnson J."/>
            <person name="Dandona N."/>
            <person name="Viswanathan L.D."/>
            <person name="Tay A."/>
            <person name="Venter J.C."/>
            <person name="Strausberg R.L."/>
            <person name="Brenner S."/>
        </authorList>
    </citation>
    <scope>NUCLEOTIDE SEQUENCE [LARGE SCALE GENOMIC DNA]</scope>
</reference>
<dbReference type="Pfam" id="PF00452">
    <property type="entry name" value="Bcl-2"/>
    <property type="match status" value="1"/>
</dbReference>
<dbReference type="GO" id="GO:0051400">
    <property type="term" value="F:BH domain binding"/>
    <property type="evidence" value="ECO:0007669"/>
    <property type="project" value="TreeGrafter"/>
</dbReference>
<feature type="transmembrane region" description="Helical" evidence="7">
    <location>
        <begin position="174"/>
        <end position="194"/>
    </location>
</feature>
<protein>
    <submittedName>
        <fullName evidence="9">BCL2 like 2</fullName>
    </submittedName>
</protein>
<dbReference type="InterPro" id="IPR020717">
    <property type="entry name" value="Bcl2_BH1_motif_CS"/>
</dbReference>
<accession>A0A4W3JU32</accession>
<dbReference type="OrthoDB" id="6021377at2759"/>
<dbReference type="PROSITE" id="PS50063">
    <property type="entry name" value="BH4_2"/>
    <property type="match status" value="1"/>
</dbReference>
<gene>
    <name evidence="9" type="primary">LOC103186250</name>
</gene>
<dbReference type="InterPro" id="IPR002475">
    <property type="entry name" value="Bcl2-like"/>
</dbReference>
<dbReference type="PRINTS" id="PR01864">
    <property type="entry name" value="APOPREGBCLX"/>
</dbReference>
<evidence type="ECO:0000256" key="3">
    <source>
        <dbReference type="ARBA" id="ARBA00022703"/>
    </source>
</evidence>
<proteinExistence type="inferred from homology"/>
<dbReference type="PANTHER" id="PTHR11256">
    <property type="entry name" value="BCL-2 RELATED"/>
    <property type="match status" value="1"/>
</dbReference>
<evidence type="ECO:0000313" key="9">
    <source>
        <dbReference type="Ensembl" id="ENSCMIP00000035465.1"/>
    </source>
</evidence>
<dbReference type="KEGG" id="cmk:103186250"/>
<dbReference type="CDD" id="cd06845">
    <property type="entry name" value="Bcl-2_like"/>
    <property type="match status" value="1"/>
</dbReference>
<dbReference type="GO" id="GO:0042981">
    <property type="term" value="P:regulation of apoptotic process"/>
    <property type="evidence" value="ECO:0007669"/>
    <property type="project" value="InterPro"/>
</dbReference>
<dbReference type="PROSITE" id="PS50062">
    <property type="entry name" value="BCL2_FAMILY"/>
    <property type="match status" value="1"/>
</dbReference>
<dbReference type="GO" id="GO:0008630">
    <property type="term" value="P:intrinsic apoptotic signaling pathway in response to DNA damage"/>
    <property type="evidence" value="ECO:0007669"/>
    <property type="project" value="TreeGrafter"/>
</dbReference>
<dbReference type="InterPro" id="IPR046371">
    <property type="entry name" value="Bcl-2_BH1-3"/>
</dbReference>
<feature type="short sequence motif" description="BH4" evidence="5">
    <location>
        <begin position="5"/>
        <end position="24"/>
    </location>
</feature>
<keyword evidence="4 7" id="KW-0472">Membrane</keyword>
<dbReference type="OMA" id="EGITWAR"/>
<keyword evidence="3 5" id="KW-0053">Apoptosis</keyword>
<evidence type="ECO:0000256" key="4">
    <source>
        <dbReference type="ARBA" id="ARBA00023136"/>
    </source>
</evidence>
<sequence length="197" mass="22022">MALSSRALVEDFLGYKLRQRGHCWPPSEAQAQAAGPGSAGPEEEEEAERVRVALREAAEEFELRYRRAFRGLAAQLHVTPDTAYQRFEQVVGELFRDGVNWGRIVAFFCFGGALSAESLDKEMAPLVPRIASWMIIYMESNLQPWILQHGGWEAFVALYGNNAAARSRHIQETVTWLMTLVAVGAGLAIAVFLARRR</sequence>
<name>A0A4W3JU32_CALMI</name>
<evidence type="ECO:0000256" key="5">
    <source>
        <dbReference type="PROSITE-ProRule" id="PRU00025"/>
    </source>
</evidence>
<keyword evidence="7" id="KW-1133">Transmembrane helix</keyword>
<feature type="domain" description="Apoptosis regulator Bcl-2 family BH4" evidence="8">
    <location>
        <begin position="5"/>
        <end position="24"/>
    </location>
</feature>
<comment type="similarity">
    <text evidence="2">Belongs to the Bcl-2 family.</text>
</comment>
<evidence type="ECO:0000256" key="6">
    <source>
        <dbReference type="SAM" id="MobiDB-lite"/>
    </source>
</evidence>
<evidence type="ECO:0000256" key="2">
    <source>
        <dbReference type="ARBA" id="ARBA00009458"/>
    </source>
</evidence>
<keyword evidence="7" id="KW-0812">Transmembrane</keyword>
<dbReference type="GO" id="GO:0005741">
    <property type="term" value="C:mitochondrial outer membrane"/>
    <property type="evidence" value="ECO:0007669"/>
    <property type="project" value="TreeGrafter"/>
</dbReference>
<dbReference type="Pfam" id="PF02180">
    <property type="entry name" value="BH4"/>
    <property type="match status" value="1"/>
</dbReference>
<dbReference type="PANTHER" id="PTHR11256:SF12">
    <property type="entry name" value="BCL-2-LIKE PROTEIN 1"/>
    <property type="match status" value="1"/>
</dbReference>
<dbReference type="GeneTree" id="ENSGT01130000278332"/>
<reference evidence="10" key="3">
    <citation type="journal article" date="2014" name="Nature">
        <title>Elephant shark genome provides unique insights into gnathostome evolution.</title>
        <authorList>
            <consortium name="International Elephant Shark Genome Sequencing Consortium"/>
            <person name="Venkatesh B."/>
            <person name="Lee A.P."/>
            <person name="Ravi V."/>
            <person name="Maurya A.K."/>
            <person name="Lian M.M."/>
            <person name="Swann J.B."/>
            <person name="Ohta Y."/>
            <person name="Flajnik M.F."/>
            <person name="Sutoh Y."/>
            <person name="Kasahara M."/>
            <person name="Hoon S."/>
            <person name="Gangu V."/>
            <person name="Roy S.W."/>
            <person name="Irimia M."/>
            <person name="Korzh V."/>
            <person name="Kondrychyn I."/>
            <person name="Lim Z.W."/>
            <person name="Tay B.H."/>
            <person name="Tohari S."/>
            <person name="Kong K.W."/>
            <person name="Ho S."/>
            <person name="Lorente-Galdos B."/>
            <person name="Quilez J."/>
            <person name="Marques-Bonet T."/>
            <person name="Raney B.J."/>
            <person name="Ingham P.W."/>
            <person name="Tay A."/>
            <person name="Hillier L.W."/>
            <person name="Minx P."/>
            <person name="Boehm T."/>
            <person name="Wilson R.K."/>
            <person name="Brenner S."/>
            <person name="Warren W.C."/>
        </authorList>
    </citation>
    <scope>NUCLEOTIDE SEQUENCE [LARGE SCALE GENOMIC DNA]</scope>
</reference>
<dbReference type="PRINTS" id="PR01862">
    <property type="entry name" value="BCL2FAMILY"/>
</dbReference>
<dbReference type="Proteomes" id="UP000314986">
    <property type="component" value="Unassembled WGS sequence"/>
</dbReference>
<dbReference type="RefSeq" id="XP_007903343.1">
    <property type="nucleotide sequence ID" value="XM_007905152.2"/>
</dbReference>
<feature type="region of interest" description="Disordered" evidence="6">
    <location>
        <begin position="26"/>
        <end position="46"/>
    </location>
</feature>
<dbReference type="AlphaFoldDB" id="A0A4W3JU32"/>
<dbReference type="GO" id="GO:0001836">
    <property type="term" value="P:release of cytochrome c from mitochondria"/>
    <property type="evidence" value="ECO:0007669"/>
    <property type="project" value="TreeGrafter"/>
</dbReference>
<dbReference type="InterPro" id="IPR003093">
    <property type="entry name" value="Bcl2_BH4"/>
</dbReference>
<dbReference type="InterPro" id="IPR036834">
    <property type="entry name" value="Bcl-2-like_sf"/>
</dbReference>